<proteinExistence type="predicted"/>
<evidence type="ECO:0000313" key="2">
    <source>
        <dbReference type="Proteomes" id="UP001185873"/>
    </source>
</evidence>
<protein>
    <submittedName>
        <fullName evidence="1">Uncharacterized protein</fullName>
    </submittedName>
</protein>
<gene>
    <name evidence="1" type="ORF">R3P82_13835</name>
</gene>
<accession>A0AAE4QZ98</accession>
<dbReference type="EMBL" id="JAWLKJ010000003">
    <property type="protein sequence ID" value="MDV6300182.1"/>
    <property type="molecule type" value="Genomic_DNA"/>
</dbReference>
<comment type="caution">
    <text evidence="1">The sequence shown here is derived from an EMBL/GenBank/DDBJ whole genome shotgun (WGS) entry which is preliminary data.</text>
</comment>
<name>A0AAE4QZ98_9ACTN</name>
<dbReference type="Proteomes" id="UP001185873">
    <property type="component" value="Unassembled WGS sequence"/>
</dbReference>
<reference evidence="1" key="1">
    <citation type="submission" date="2023-10" db="EMBL/GenBank/DDBJ databases">
        <title>Development of a sustainable strategy for remediation of hydrocarbon-contaminated territories based on the waste exchange concept.</title>
        <authorList>
            <person name="Krivoruchko A."/>
        </authorList>
    </citation>
    <scope>NUCLEOTIDE SEQUENCE</scope>
    <source>
        <strain evidence="1">IEGM 1175</strain>
    </source>
</reference>
<sequence>MRPALWTLWHLARGHLVTVGRPYDAPVGTVLRCRCGDRRQII</sequence>
<organism evidence="1 2">
    <name type="scientific">Dietzia maris</name>
    <dbReference type="NCBI Taxonomy" id="37915"/>
    <lineage>
        <taxon>Bacteria</taxon>
        <taxon>Bacillati</taxon>
        <taxon>Actinomycetota</taxon>
        <taxon>Actinomycetes</taxon>
        <taxon>Mycobacteriales</taxon>
        <taxon>Dietziaceae</taxon>
        <taxon>Dietzia</taxon>
    </lineage>
</organism>
<evidence type="ECO:0000313" key="1">
    <source>
        <dbReference type="EMBL" id="MDV6300182.1"/>
    </source>
</evidence>
<dbReference type="AlphaFoldDB" id="A0AAE4QZ98"/>
<dbReference type="RefSeq" id="WP_317470730.1">
    <property type="nucleotide sequence ID" value="NZ_JAWLKJ010000003.1"/>
</dbReference>